<dbReference type="AlphaFoldDB" id="A0A6H9WEU4"/>
<gene>
    <name evidence="9 11" type="primary">ectA</name>
    <name evidence="11" type="ORF">F8O04_04070</name>
</gene>
<dbReference type="PROSITE" id="PS51186">
    <property type="entry name" value="GNAT"/>
    <property type="match status" value="1"/>
</dbReference>
<keyword evidence="6 9" id="KW-0808">Transferase</keyword>
<dbReference type="SUPFAM" id="SSF55729">
    <property type="entry name" value="Acyl-CoA N-acyltransferases (Nat)"/>
    <property type="match status" value="1"/>
</dbReference>
<keyword evidence="7 9" id="KW-0012">Acyltransferase</keyword>
<dbReference type="EC" id="2.3.1.178" evidence="4 9"/>
<protein>
    <recommendedName>
        <fullName evidence="5 9">L-2,4-diaminobutyric acid acetyltransferase</fullName>
        <shortName evidence="9">DABA acetyltransferase</shortName>
        <ecNumber evidence="4 9">2.3.1.178</ecNumber>
    </recommendedName>
</protein>
<dbReference type="GO" id="GO:0019491">
    <property type="term" value="P:ectoine biosynthetic process"/>
    <property type="evidence" value="ECO:0007669"/>
    <property type="project" value="UniProtKB-UniPathway"/>
</dbReference>
<evidence type="ECO:0000259" key="10">
    <source>
        <dbReference type="PROSITE" id="PS51186"/>
    </source>
</evidence>
<comment type="similarity">
    <text evidence="3 9">Belongs to the acetyltransferase family. EctA subfamily.</text>
</comment>
<dbReference type="EMBL" id="WBJY01000001">
    <property type="protein sequence ID" value="KAB1649449.1"/>
    <property type="molecule type" value="Genomic_DNA"/>
</dbReference>
<proteinExistence type="inferred from homology"/>
<evidence type="ECO:0000256" key="1">
    <source>
        <dbReference type="ARBA" id="ARBA00003741"/>
    </source>
</evidence>
<organism evidence="11 12">
    <name type="scientific">Pseudoclavibacter endophyticus</name>
    <dbReference type="NCBI Taxonomy" id="1778590"/>
    <lineage>
        <taxon>Bacteria</taxon>
        <taxon>Bacillati</taxon>
        <taxon>Actinomycetota</taxon>
        <taxon>Actinomycetes</taxon>
        <taxon>Micrococcales</taxon>
        <taxon>Microbacteriaceae</taxon>
        <taxon>Pseudoclavibacter</taxon>
    </lineage>
</organism>
<evidence type="ECO:0000256" key="9">
    <source>
        <dbReference type="RuleBase" id="RU365045"/>
    </source>
</evidence>
<dbReference type="InterPro" id="IPR016181">
    <property type="entry name" value="Acyl_CoA_acyltransferase"/>
</dbReference>
<evidence type="ECO:0000256" key="4">
    <source>
        <dbReference type="ARBA" id="ARBA00012355"/>
    </source>
</evidence>
<evidence type="ECO:0000256" key="6">
    <source>
        <dbReference type="ARBA" id="ARBA00022679"/>
    </source>
</evidence>
<dbReference type="Proteomes" id="UP000431744">
    <property type="component" value="Unassembled WGS sequence"/>
</dbReference>
<dbReference type="OrthoDB" id="2436196at2"/>
<evidence type="ECO:0000313" key="11">
    <source>
        <dbReference type="EMBL" id="KAB1649449.1"/>
    </source>
</evidence>
<dbReference type="InterPro" id="IPR012772">
    <property type="entry name" value="Ectoine_EctA"/>
</dbReference>
<evidence type="ECO:0000256" key="7">
    <source>
        <dbReference type="ARBA" id="ARBA00023315"/>
    </source>
</evidence>
<comment type="pathway">
    <text evidence="2 9">Amine and polyamine biosynthesis; ectoine biosynthesis; L-ectoine from L-aspartate 4-semialdehyde: step 2/3.</text>
</comment>
<dbReference type="UniPathway" id="UPA00067">
    <property type="reaction ID" value="UER00122"/>
</dbReference>
<evidence type="ECO:0000256" key="2">
    <source>
        <dbReference type="ARBA" id="ARBA00004978"/>
    </source>
</evidence>
<dbReference type="CDD" id="cd04301">
    <property type="entry name" value="NAT_SF"/>
    <property type="match status" value="1"/>
</dbReference>
<name>A0A6H9WEU4_9MICO</name>
<evidence type="ECO:0000256" key="5">
    <source>
        <dbReference type="ARBA" id="ARBA00017935"/>
    </source>
</evidence>
<reference evidence="11 12" key="1">
    <citation type="submission" date="2019-09" db="EMBL/GenBank/DDBJ databases">
        <title>Phylogeny of genus Pseudoclavibacter and closely related genus.</title>
        <authorList>
            <person name="Li Y."/>
        </authorList>
    </citation>
    <scope>NUCLEOTIDE SEQUENCE [LARGE SCALE GENOMIC DNA]</scope>
    <source>
        <strain evidence="11 12">EGI 60007</strain>
    </source>
</reference>
<comment type="function">
    <text evidence="1 9">Catalyzes the acetylation of L-2,4-diaminobutyrate (DABA) to gamma-N-acetyl-alpha,gamma-diaminobutyric acid (ADABA) with acetyl coenzyme A.</text>
</comment>
<dbReference type="Pfam" id="PF00583">
    <property type="entry name" value="Acetyltransf_1"/>
    <property type="match status" value="1"/>
</dbReference>
<sequence length="177" mass="20050">MFTLLEDKRQDSRSTGTRIITPTVEHGADVWRVAKGTDELDLNSSYMYLLLVRDFADTCRVAVQDDEVVAFVLGYRRSEDPERLFIWQVAVDASHRGEGLASRLVDDLVMSNVNSEAPIRFIETTVTAENTASRNLFGSLAKRWGTKLVTEELFEEEHFPDSHDAERLHIIGPLPAR</sequence>
<comment type="catalytic activity">
    <reaction evidence="8 9">
        <text>L-2,4-diaminobutanoate + acetyl-CoA = (2S)-4-acetamido-2-aminobutanoate + CoA + H(+)</text>
        <dbReference type="Rhea" id="RHEA:16901"/>
        <dbReference type="ChEBI" id="CHEBI:15378"/>
        <dbReference type="ChEBI" id="CHEBI:57287"/>
        <dbReference type="ChEBI" id="CHEBI:57288"/>
        <dbReference type="ChEBI" id="CHEBI:58761"/>
        <dbReference type="ChEBI" id="CHEBI:58929"/>
        <dbReference type="EC" id="2.3.1.178"/>
    </reaction>
</comment>
<keyword evidence="12" id="KW-1185">Reference proteome</keyword>
<evidence type="ECO:0000313" key="12">
    <source>
        <dbReference type="Proteomes" id="UP000431744"/>
    </source>
</evidence>
<evidence type="ECO:0000256" key="8">
    <source>
        <dbReference type="ARBA" id="ARBA00048924"/>
    </source>
</evidence>
<feature type="domain" description="N-acetyltransferase" evidence="10">
    <location>
        <begin position="17"/>
        <end position="166"/>
    </location>
</feature>
<dbReference type="GO" id="GO:0033816">
    <property type="term" value="F:diaminobutyrate acetyltransferase activity"/>
    <property type="evidence" value="ECO:0007669"/>
    <property type="project" value="UniProtKB-EC"/>
</dbReference>
<evidence type="ECO:0000256" key="3">
    <source>
        <dbReference type="ARBA" id="ARBA00010712"/>
    </source>
</evidence>
<dbReference type="Gene3D" id="3.40.630.30">
    <property type="match status" value="1"/>
</dbReference>
<comment type="caution">
    <text evidence="11">The sequence shown here is derived from an EMBL/GenBank/DDBJ whole genome shotgun (WGS) entry which is preliminary data.</text>
</comment>
<dbReference type="NCBIfam" id="TIGR02406">
    <property type="entry name" value="ectoine_EctA"/>
    <property type="match status" value="1"/>
</dbReference>
<accession>A0A6H9WEU4</accession>
<dbReference type="InterPro" id="IPR000182">
    <property type="entry name" value="GNAT_dom"/>
</dbReference>